<dbReference type="STRING" id="71657.SAMN02982996_02449"/>
<evidence type="ECO:0000256" key="1">
    <source>
        <dbReference type="SAM" id="SignalP"/>
    </source>
</evidence>
<dbReference type="EMBL" id="FNQS01000008">
    <property type="protein sequence ID" value="SEA77245.1"/>
    <property type="molecule type" value="Genomic_DNA"/>
</dbReference>
<organism evidence="2 3">
    <name type="scientific">Lonsdalea quercina</name>
    <dbReference type="NCBI Taxonomy" id="71657"/>
    <lineage>
        <taxon>Bacteria</taxon>
        <taxon>Pseudomonadati</taxon>
        <taxon>Pseudomonadota</taxon>
        <taxon>Gammaproteobacteria</taxon>
        <taxon>Enterobacterales</taxon>
        <taxon>Pectobacteriaceae</taxon>
        <taxon>Lonsdalea</taxon>
    </lineage>
</organism>
<keyword evidence="3" id="KW-1185">Reference proteome</keyword>
<dbReference type="PANTHER" id="PTHR11102">
    <property type="entry name" value="SEL-1-LIKE PROTEIN"/>
    <property type="match status" value="1"/>
</dbReference>
<evidence type="ECO:0000313" key="2">
    <source>
        <dbReference type="EMBL" id="SEA77245.1"/>
    </source>
</evidence>
<dbReference type="Proteomes" id="UP000187280">
    <property type="component" value="Unassembled WGS sequence"/>
</dbReference>
<dbReference type="Gene3D" id="1.25.40.10">
    <property type="entry name" value="Tetratricopeptide repeat domain"/>
    <property type="match status" value="1"/>
</dbReference>
<dbReference type="InterPro" id="IPR050767">
    <property type="entry name" value="Sel1_AlgK"/>
</dbReference>
<sequence>MKKTLVMALLVGLHTAAYAQNEPAAQDSTPHSLAQEITQEEQRLNTLRDKAENGSAEDRHQLTDQLLRSNWPPYRAEGIKWLKQEADANDVHAQFRLAKIYLGRMPNENDPESGLIYLKKSAEAGFAPAQLLMSVILSKHPQLPRDFEQAKQWAEKALNNPDATPQLKEGADNMIAFIDGNKAP</sequence>
<dbReference type="GeneID" id="97765309"/>
<feature type="signal peptide" evidence="1">
    <location>
        <begin position="1"/>
        <end position="19"/>
    </location>
</feature>
<dbReference type="InterPro" id="IPR006597">
    <property type="entry name" value="Sel1-like"/>
</dbReference>
<evidence type="ECO:0000313" key="3">
    <source>
        <dbReference type="Proteomes" id="UP000187280"/>
    </source>
</evidence>
<reference evidence="2 3" key="1">
    <citation type="submission" date="2016-10" db="EMBL/GenBank/DDBJ databases">
        <authorList>
            <person name="de Groot N.N."/>
        </authorList>
    </citation>
    <scope>NUCLEOTIDE SEQUENCE [LARGE SCALE GENOMIC DNA]</scope>
    <source>
        <strain evidence="2 3">ATCC 29281</strain>
    </source>
</reference>
<feature type="chain" id="PRO_5010531936" evidence="1">
    <location>
        <begin position="20"/>
        <end position="184"/>
    </location>
</feature>
<dbReference type="SMART" id="SM00671">
    <property type="entry name" value="SEL1"/>
    <property type="match status" value="2"/>
</dbReference>
<name>A0A1H4DWT1_9GAMM</name>
<dbReference type="AlphaFoldDB" id="A0A1H4DWT1"/>
<protein>
    <submittedName>
        <fullName evidence="2">Sel1 repeat-containing protein</fullName>
    </submittedName>
</protein>
<accession>A0A1H4DWT1</accession>
<gene>
    <name evidence="2" type="ORF">SAMN02982996_02449</name>
</gene>
<dbReference type="Pfam" id="PF08238">
    <property type="entry name" value="Sel1"/>
    <property type="match status" value="2"/>
</dbReference>
<proteinExistence type="predicted"/>
<dbReference type="eggNOG" id="COG0790">
    <property type="taxonomic scope" value="Bacteria"/>
</dbReference>
<keyword evidence="1" id="KW-0732">Signal</keyword>
<dbReference type="SUPFAM" id="SSF81901">
    <property type="entry name" value="HCP-like"/>
    <property type="match status" value="1"/>
</dbReference>
<dbReference type="InterPro" id="IPR011990">
    <property type="entry name" value="TPR-like_helical_dom_sf"/>
</dbReference>
<dbReference type="PANTHER" id="PTHR11102:SF160">
    <property type="entry name" value="ERAD-ASSOCIATED E3 UBIQUITIN-PROTEIN LIGASE COMPONENT HRD3"/>
    <property type="match status" value="1"/>
</dbReference>
<dbReference type="RefSeq" id="WP_026744041.1">
    <property type="nucleotide sequence ID" value="NZ_FNQS01000008.1"/>
</dbReference>